<feature type="domain" description="PAS" evidence="7">
    <location>
        <begin position="268"/>
        <end position="321"/>
    </location>
</feature>
<dbReference type="SUPFAM" id="SSF55785">
    <property type="entry name" value="PYP-like sensor domain (PAS domain)"/>
    <property type="match status" value="1"/>
</dbReference>
<dbReference type="InterPro" id="IPR035965">
    <property type="entry name" value="PAS-like_dom_sf"/>
</dbReference>
<dbReference type="Proteomes" id="UP000238071">
    <property type="component" value="Unassembled WGS sequence"/>
</dbReference>
<dbReference type="SMART" id="SM00086">
    <property type="entry name" value="PAC"/>
    <property type="match status" value="1"/>
</dbReference>
<dbReference type="CDD" id="cd00130">
    <property type="entry name" value="PAS"/>
    <property type="match status" value="1"/>
</dbReference>
<reference evidence="10 11" key="1">
    <citation type="submission" date="2018-02" db="EMBL/GenBank/DDBJ databases">
        <title>Subsurface microbial communities from deep shales in Ohio and West Virginia, USA.</title>
        <authorList>
            <person name="Wrighton K."/>
        </authorList>
    </citation>
    <scope>NUCLEOTIDE SEQUENCE [LARGE SCALE GENOMIC DNA]</scope>
    <source>
        <strain evidence="10 11">OWC-G53F</strain>
    </source>
</reference>
<dbReference type="SMART" id="SM00091">
    <property type="entry name" value="PAS"/>
    <property type="match status" value="1"/>
</dbReference>
<dbReference type="NCBIfam" id="TIGR00229">
    <property type="entry name" value="sensory_box"/>
    <property type="match status" value="1"/>
</dbReference>
<dbReference type="PROSITE" id="PS50887">
    <property type="entry name" value="GGDEF"/>
    <property type="match status" value="1"/>
</dbReference>
<dbReference type="InterPro" id="IPR052163">
    <property type="entry name" value="DGC-Regulatory_Protein"/>
</dbReference>
<organism evidence="10 11">
    <name type="scientific">Methylobacter tundripaludum</name>
    <dbReference type="NCBI Taxonomy" id="173365"/>
    <lineage>
        <taxon>Bacteria</taxon>
        <taxon>Pseudomonadati</taxon>
        <taxon>Pseudomonadota</taxon>
        <taxon>Gammaproteobacteria</taxon>
        <taxon>Methylococcales</taxon>
        <taxon>Methylococcaceae</taxon>
        <taxon>Methylobacter</taxon>
    </lineage>
</organism>
<proteinExistence type="predicted"/>
<comment type="caution">
    <text evidence="10">The sequence shown here is derived from an EMBL/GenBank/DDBJ whole genome shotgun (WGS) entry which is preliminary data.</text>
</comment>
<keyword evidence="11" id="KW-1185">Reference proteome</keyword>
<comment type="cofactor">
    <cofactor evidence="1">
        <name>Mg(2+)</name>
        <dbReference type="ChEBI" id="CHEBI:18420"/>
    </cofactor>
</comment>
<name>A0A2S6GGV5_9GAMM</name>
<dbReference type="Gene3D" id="3.30.450.20">
    <property type="entry name" value="PAS domain"/>
    <property type="match status" value="1"/>
</dbReference>
<dbReference type="FunFam" id="3.30.70.270:FF:000001">
    <property type="entry name" value="Diguanylate cyclase domain protein"/>
    <property type="match status" value="1"/>
</dbReference>
<evidence type="ECO:0000256" key="1">
    <source>
        <dbReference type="ARBA" id="ARBA00001946"/>
    </source>
</evidence>
<dbReference type="Pfam" id="PF00990">
    <property type="entry name" value="GGDEF"/>
    <property type="match status" value="1"/>
</dbReference>
<comment type="subcellular location">
    <subcellularLocation>
        <location evidence="2">Membrane</location>
        <topology evidence="2">Multi-pass membrane protein</topology>
    </subcellularLocation>
</comment>
<dbReference type="PROSITE" id="PS50112">
    <property type="entry name" value="PAS"/>
    <property type="match status" value="1"/>
</dbReference>
<keyword evidence="3 6" id="KW-0812">Transmembrane</keyword>
<accession>A0A2S6GGV5</accession>
<dbReference type="AlphaFoldDB" id="A0A2S6GGV5"/>
<evidence type="ECO:0000256" key="6">
    <source>
        <dbReference type="SAM" id="Phobius"/>
    </source>
</evidence>
<feature type="domain" description="GGDEF" evidence="9">
    <location>
        <begin position="428"/>
        <end position="576"/>
    </location>
</feature>
<dbReference type="SMART" id="SM00267">
    <property type="entry name" value="GGDEF"/>
    <property type="match status" value="1"/>
</dbReference>
<dbReference type="NCBIfam" id="TIGR00254">
    <property type="entry name" value="GGDEF"/>
    <property type="match status" value="1"/>
</dbReference>
<evidence type="ECO:0000313" key="11">
    <source>
        <dbReference type="Proteomes" id="UP000238071"/>
    </source>
</evidence>
<dbReference type="PANTHER" id="PTHR46663">
    <property type="entry name" value="DIGUANYLATE CYCLASE DGCT-RELATED"/>
    <property type="match status" value="1"/>
</dbReference>
<dbReference type="InterPro" id="IPR029787">
    <property type="entry name" value="Nucleotide_cyclase"/>
</dbReference>
<dbReference type="RefSeq" id="WP_104425380.1">
    <property type="nucleotide sequence ID" value="NZ_PTIY01000026.1"/>
</dbReference>
<sequence length="581" mass="64888">MQLNGANKTDWGNDLNVARALTWRYAVALLLVASLSTAAWLSLHLVISEQKSTAAVVNVSGRQRMLSQRTALFSHMLVNAPAAERPAIRSKLNQAIQLMERSHHGLIHGDTELGLPATLSPTVHAMYFDGPNALDGQVETYIKTVHELLLADDDALTAANPLLQYITQNAPNALVTGLDQMVRRYQLEGEASVSRLQKAETVFWGITLLLLVLEAALIFHPFVKHVKIIIGKLQHVTEKLQRHQEHLEETVKQRTAELERRSVALADSEEKFRLISTAAKDAIVIIGTEEQVIYWNPAAEKIFGYEANEAIGKNMHNLLIPARYRDSAHSGFERFQRYGIGSVIGKTFEITALHKSGEEFPIELSISAFKLHNHWHALGIMRDITERKRMEEQVRQLAFYDPLTSLPNRRLLNDRLSQTMAGTKRSGHYAALMMLDLDNFKPLNDAYGHPAGDLLLVEVANRLKACVREVDTVARFGGDEFVVLLNGLDSDKAQSVSQAHVIAEKIHDSLAAPYQLTVKKTIEKTDTTVEHVCTASIGVIVFTNHEADQDEILEHADNAMYKAKDAGRNMIHFYDLRSLTG</sequence>
<evidence type="ECO:0000256" key="2">
    <source>
        <dbReference type="ARBA" id="ARBA00004141"/>
    </source>
</evidence>
<dbReference type="CDD" id="cd01949">
    <property type="entry name" value="GGDEF"/>
    <property type="match status" value="1"/>
</dbReference>
<dbReference type="InterPro" id="IPR000700">
    <property type="entry name" value="PAS-assoc_C"/>
</dbReference>
<dbReference type="OrthoDB" id="9812260at2"/>
<feature type="transmembrane region" description="Helical" evidence="6">
    <location>
        <begin position="23"/>
        <end position="43"/>
    </location>
</feature>
<keyword evidence="4 6" id="KW-1133">Transmembrane helix</keyword>
<keyword evidence="5 6" id="KW-0472">Membrane</keyword>
<dbReference type="GO" id="GO:0003824">
    <property type="term" value="F:catalytic activity"/>
    <property type="evidence" value="ECO:0007669"/>
    <property type="project" value="UniProtKB-ARBA"/>
</dbReference>
<dbReference type="InterPro" id="IPR000014">
    <property type="entry name" value="PAS"/>
</dbReference>
<gene>
    <name evidence="10" type="ORF">B0F88_12627</name>
</gene>
<dbReference type="InterPro" id="IPR001610">
    <property type="entry name" value="PAC"/>
</dbReference>
<evidence type="ECO:0000259" key="8">
    <source>
        <dbReference type="PROSITE" id="PS50113"/>
    </source>
</evidence>
<evidence type="ECO:0000256" key="4">
    <source>
        <dbReference type="ARBA" id="ARBA00022989"/>
    </source>
</evidence>
<dbReference type="PROSITE" id="PS50113">
    <property type="entry name" value="PAC"/>
    <property type="match status" value="1"/>
</dbReference>
<dbReference type="PANTHER" id="PTHR46663:SF3">
    <property type="entry name" value="SLL0267 PROTEIN"/>
    <property type="match status" value="1"/>
</dbReference>
<evidence type="ECO:0000256" key="3">
    <source>
        <dbReference type="ARBA" id="ARBA00022692"/>
    </source>
</evidence>
<feature type="domain" description="PAC" evidence="8">
    <location>
        <begin position="346"/>
        <end position="396"/>
    </location>
</feature>
<evidence type="ECO:0000259" key="9">
    <source>
        <dbReference type="PROSITE" id="PS50887"/>
    </source>
</evidence>
<dbReference type="InterPro" id="IPR043128">
    <property type="entry name" value="Rev_trsase/Diguanyl_cyclase"/>
</dbReference>
<dbReference type="InterPro" id="IPR029095">
    <property type="entry name" value="NarX-like_N"/>
</dbReference>
<feature type="transmembrane region" description="Helical" evidence="6">
    <location>
        <begin position="202"/>
        <end position="223"/>
    </location>
</feature>
<dbReference type="Pfam" id="PF13675">
    <property type="entry name" value="PilJ"/>
    <property type="match status" value="1"/>
</dbReference>
<dbReference type="Pfam" id="PF13426">
    <property type="entry name" value="PAS_9"/>
    <property type="match status" value="1"/>
</dbReference>
<dbReference type="EMBL" id="PTIY01000026">
    <property type="protein sequence ID" value="PPK64435.1"/>
    <property type="molecule type" value="Genomic_DNA"/>
</dbReference>
<dbReference type="InterPro" id="IPR000160">
    <property type="entry name" value="GGDEF_dom"/>
</dbReference>
<evidence type="ECO:0000313" key="10">
    <source>
        <dbReference type="EMBL" id="PPK64435.1"/>
    </source>
</evidence>
<evidence type="ECO:0000256" key="5">
    <source>
        <dbReference type="ARBA" id="ARBA00023136"/>
    </source>
</evidence>
<evidence type="ECO:0000259" key="7">
    <source>
        <dbReference type="PROSITE" id="PS50112"/>
    </source>
</evidence>
<dbReference type="GO" id="GO:0016020">
    <property type="term" value="C:membrane"/>
    <property type="evidence" value="ECO:0007669"/>
    <property type="project" value="UniProtKB-SubCell"/>
</dbReference>
<dbReference type="SUPFAM" id="SSF55073">
    <property type="entry name" value="Nucleotide cyclase"/>
    <property type="match status" value="1"/>
</dbReference>
<protein>
    <submittedName>
        <fullName evidence="10">PAS domain S-box-containing protein/diguanylate cyclase (GGDEF)-like protein</fullName>
    </submittedName>
</protein>
<dbReference type="Gene3D" id="3.30.70.270">
    <property type="match status" value="1"/>
</dbReference>